<dbReference type="AlphaFoldDB" id="A0A5Y0S845"/>
<organism evidence="1 2">
    <name type="scientific">Salmonella newport</name>
    <dbReference type="NCBI Taxonomy" id="108619"/>
    <lineage>
        <taxon>Bacteria</taxon>
        <taxon>Pseudomonadati</taxon>
        <taxon>Pseudomonadota</taxon>
        <taxon>Gammaproteobacteria</taxon>
        <taxon>Enterobacterales</taxon>
        <taxon>Enterobacteriaceae</taxon>
        <taxon>Salmonella</taxon>
    </lineage>
</organism>
<reference evidence="1 2" key="1">
    <citation type="submission" date="2019-03" db="EMBL/GenBank/DDBJ databases">
        <authorList>
            <person name="Ashton P.M."/>
            <person name="Dallman T."/>
            <person name="Nair S."/>
            <person name="De Pinna E."/>
            <person name="Peters T."/>
            <person name="Grant K."/>
        </authorList>
    </citation>
    <scope>NUCLEOTIDE SEQUENCE [LARGE SCALE GENOMIC DNA]</scope>
    <source>
        <strain evidence="1 2">271153</strain>
    </source>
</reference>
<evidence type="ECO:0000313" key="2">
    <source>
        <dbReference type="Proteomes" id="UP000839827"/>
    </source>
</evidence>
<accession>A0A5Y0S845</accession>
<proteinExistence type="predicted"/>
<comment type="caution">
    <text evidence="1">The sequence shown here is derived from an EMBL/GenBank/DDBJ whole genome shotgun (WGS) entry which is preliminary data.</text>
</comment>
<evidence type="ECO:0000313" key="1">
    <source>
        <dbReference type="EMBL" id="ECB7109661.1"/>
    </source>
</evidence>
<dbReference type="EMBL" id="AAHYLK010000058">
    <property type="protein sequence ID" value="ECB7109661.1"/>
    <property type="molecule type" value="Genomic_DNA"/>
</dbReference>
<sequence length="94" mass="10879">MCFTHYQCPICGTEDALEKTTHGGDDYIYDCPECGRYCIPAPCARYYAKYGGDEDIAYALKNRDFDEYPVFTFECRDKSRPTQASHFSYRLKKG</sequence>
<gene>
    <name evidence="1" type="ORF">E1A34_27140</name>
</gene>
<name>A0A5Y0S845_SALNE</name>
<protein>
    <submittedName>
        <fullName evidence="1">Uncharacterized protein</fullName>
    </submittedName>
</protein>
<dbReference type="Proteomes" id="UP000839827">
    <property type="component" value="Unassembled WGS sequence"/>
</dbReference>